<reference evidence="1" key="2">
    <citation type="submission" date="2017-10" db="EMBL/GenBank/DDBJ databases">
        <title>Ladona fulva Genome sequencing and assembly.</title>
        <authorList>
            <person name="Murali S."/>
            <person name="Richards S."/>
            <person name="Bandaranaike D."/>
            <person name="Bellair M."/>
            <person name="Blankenburg K."/>
            <person name="Chao H."/>
            <person name="Dinh H."/>
            <person name="Doddapaneni H."/>
            <person name="Dugan-Rocha S."/>
            <person name="Elkadiri S."/>
            <person name="Gnanaolivu R."/>
            <person name="Hernandez B."/>
            <person name="Skinner E."/>
            <person name="Javaid M."/>
            <person name="Lee S."/>
            <person name="Li M."/>
            <person name="Ming W."/>
            <person name="Munidasa M."/>
            <person name="Muniz J."/>
            <person name="Nguyen L."/>
            <person name="Hughes D."/>
            <person name="Osuji N."/>
            <person name="Pu L.-L."/>
            <person name="Puazo M."/>
            <person name="Qu C."/>
            <person name="Quiroz J."/>
            <person name="Raj R."/>
            <person name="Weissenberger G."/>
            <person name="Xin Y."/>
            <person name="Zou X."/>
            <person name="Han Y."/>
            <person name="Worley K."/>
            <person name="Muzny D."/>
            <person name="Gibbs R."/>
        </authorList>
    </citation>
    <scope>NUCLEOTIDE SEQUENCE</scope>
    <source>
        <strain evidence="1">Sampled in the wild</strain>
    </source>
</reference>
<evidence type="ECO:0000313" key="1">
    <source>
        <dbReference type="EMBL" id="KAG8240251.1"/>
    </source>
</evidence>
<organism evidence="1 2">
    <name type="scientific">Ladona fulva</name>
    <name type="common">Scarce chaser dragonfly</name>
    <name type="synonym">Libellula fulva</name>
    <dbReference type="NCBI Taxonomy" id="123851"/>
    <lineage>
        <taxon>Eukaryota</taxon>
        <taxon>Metazoa</taxon>
        <taxon>Ecdysozoa</taxon>
        <taxon>Arthropoda</taxon>
        <taxon>Hexapoda</taxon>
        <taxon>Insecta</taxon>
        <taxon>Pterygota</taxon>
        <taxon>Palaeoptera</taxon>
        <taxon>Odonata</taxon>
        <taxon>Epiprocta</taxon>
        <taxon>Anisoptera</taxon>
        <taxon>Libelluloidea</taxon>
        <taxon>Libellulidae</taxon>
        <taxon>Ladona</taxon>
    </lineage>
</organism>
<accession>A0A8K0KV21</accession>
<protein>
    <submittedName>
        <fullName evidence="1">Uncharacterized protein</fullName>
    </submittedName>
</protein>
<dbReference type="Proteomes" id="UP000792457">
    <property type="component" value="Unassembled WGS sequence"/>
</dbReference>
<dbReference type="AlphaFoldDB" id="A0A8K0KV21"/>
<name>A0A8K0KV21_LADFU</name>
<reference evidence="1" key="1">
    <citation type="submission" date="2013-04" db="EMBL/GenBank/DDBJ databases">
        <authorList>
            <person name="Qu J."/>
            <person name="Murali S.C."/>
            <person name="Bandaranaike D."/>
            <person name="Bellair M."/>
            <person name="Blankenburg K."/>
            <person name="Chao H."/>
            <person name="Dinh H."/>
            <person name="Doddapaneni H."/>
            <person name="Downs B."/>
            <person name="Dugan-Rocha S."/>
            <person name="Elkadiri S."/>
            <person name="Gnanaolivu R.D."/>
            <person name="Hernandez B."/>
            <person name="Javaid M."/>
            <person name="Jayaseelan J.C."/>
            <person name="Lee S."/>
            <person name="Li M."/>
            <person name="Ming W."/>
            <person name="Munidasa M."/>
            <person name="Muniz J."/>
            <person name="Nguyen L."/>
            <person name="Ongeri F."/>
            <person name="Osuji N."/>
            <person name="Pu L.-L."/>
            <person name="Puazo M."/>
            <person name="Qu C."/>
            <person name="Quiroz J."/>
            <person name="Raj R."/>
            <person name="Weissenberger G."/>
            <person name="Xin Y."/>
            <person name="Zou X."/>
            <person name="Han Y."/>
            <person name="Richards S."/>
            <person name="Worley K."/>
            <person name="Muzny D."/>
            <person name="Gibbs R."/>
        </authorList>
    </citation>
    <scope>NUCLEOTIDE SEQUENCE</scope>
    <source>
        <strain evidence="1">Sampled in the wild</strain>
    </source>
</reference>
<sequence length="143" mass="16087">MFWNPSSPSTTTRQKMDCLKGVLMNLLRRAMSLNSYEMIWEIKGPEFDAKPITCTPRTTLKQTYEFDFKHFPKTKIIGTRYDGKALRCLSSLTPKPPMPGPPARILLLPSVFPNPIPPAECTGNRELLSIPPLARVTPSNTLL</sequence>
<keyword evidence="2" id="KW-1185">Reference proteome</keyword>
<comment type="caution">
    <text evidence="1">The sequence shown here is derived from an EMBL/GenBank/DDBJ whole genome shotgun (WGS) entry which is preliminary data.</text>
</comment>
<gene>
    <name evidence="1" type="ORF">J437_LFUL004711</name>
</gene>
<proteinExistence type="predicted"/>
<evidence type="ECO:0000313" key="2">
    <source>
        <dbReference type="Proteomes" id="UP000792457"/>
    </source>
</evidence>
<dbReference type="EMBL" id="KZ312439">
    <property type="protein sequence ID" value="KAG8240251.1"/>
    <property type="molecule type" value="Genomic_DNA"/>
</dbReference>